<dbReference type="PANTHER" id="PTHR43678:SF1">
    <property type="entry name" value="BETA-N-ACETYLHEXOSAMINIDASE"/>
    <property type="match status" value="1"/>
</dbReference>
<comment type="similarity">
    <text evidence="2">Belongs to the glycosyl hydrolase 20 family.</text>
</comment>
<evidence type="ECO:0000256" key="6">
    <source>
        <dbReference type="SAM" id="SignalP"/>
    </source>
</evidence>
<evidence type="ECO:0000256" key="1">
    <source>
        <dbReference type="ARBA" id="ARBA00001231"/>
    </source>
</evidence>
<feature type="chain" id="PRO_5018058296" description="beta-N-acetylhexosaminidase" evidence="6">
    <location>
        <begin position="19"/>
        <end position="713"/>
    </location>
</feature>
<comment type="catalytic activity">
    <reaction evidence="1">
        <text>Hydrolysis of terminal non-reducing N-acetyl-D-hexosamine residues in N-acetyl-beta-D-hexosaminides.</text>
        <dbReference type="EC" id="3.2.1.52"/>
    </reaction>
</comment>
<evidence type="ECO:0000256" key="3">
    <source>
        <dbReference type="ARBA" id="ARBA00012663"/>
    </source>
</evidence>
<organism evidence="8 9">
    <name type="scientific">Choiromyces venosus 120613-1</name>
    <dbReference type="NCBI Taxonomy" id="1336337"/>
    <lineage>
        <taxon>Eukaryota</taxon>
        <taxon>Fungi</taxon>
        <taxon>Dikarya</taxon>
        <taxon>Ascomycota</taxon>
        <taxon>Pezizomycotina</taxon>
        <taxon>Pezizomycetes</taxon>
        <taxon>Pezizales</taxon>
        <taxon>Tuberaceae</taxon>
        <taxon>Choiromyces</taxon>
    </lineage>
</organism>
<dbReference type="GO" id="GO:0005975">
    <property type="term" value="P:carbohydrate metabolic process"/>
    <property type="evidence" value="ECO:0007669"/>
    <property type="project" value="InterPro"/>
</dbReference>
<dbReference type="EMBL" id="ML120520">
    <property type="protein sequence ID" value="RPA90562.1"/>
    <property type="molecule type" value="Genomic_DNA"/>
</dbReference>
<feature type="domain" description="Glycoside hydrolase family 20 catalytic" evidence="7">
    <location>
        <begin position="172"/>
        <end position="341"/>
    </location>
</feature>
<protein>
    <recommendedName>
        <fullName evidence="3">beta-N-acetylhexosaminidase</fullName>
        <ecNumber evidence="3">3.2.1.52</ecNumber>
    </recommendedName>
</protein>
<accession>A0A3N4IWJ2</accession>
<dbReference type="GO" id="GO:0004563">
    <property type="term" value="F:beta-N-acetylhexosaminidase activity"/>
    <property type="evidence" value="ECO:0007669"/>
    <property type="project" value="UniProtKB-EC"/>
</dbReference>
<keyword evidence="4 8" id="KW-0378">Hydrolase</keyword>
<dbReference type="Gene3D" id="3.20.20.80">
    <property type="entry name" value="Glycosidases"/>
    <property type="match status" value="1"/>
</dbReference>
<evidence type="ECO:0000256" key="2">
    <source>
        <dbReference type="ARBA" id="ARBA00006285"/>
    </source>
</evidence>
<dbReference type="SUPFAM" id="SSF51445">
    <property type="entry name" value="(Trans)glycosidases"/>
    <property type="match status" value="1"/>
</dbReference>
<evidence type="ECO:0000313" key="9">
    <source>
        <dbReference type="Proteomes" id="UP000276215"/>
    </source>
</evidence>
<dbReference type="Pfam" id="PF00728">
    <property type="entry name" value="Glyco_hydro_20"/>
    <property type="match status" value="1"/>
</dbReference>
<dbReference type="PRINTS" id="PR00738">
    <property type="entry name" value="GLHYDRLASE20"/>
</dbReference>
<dbReference type="STRING" id="1336337.A0A3N4IWJ2"/>
<dbReference type="Proteomes" id="UP000276215">
    <property type="component" value="Unassembled WGS sequence"/>
</dbReference>
<dbReference type="InterPro" id="IPR015883">
    <property type="entry name" value="Glyco_hydro_20_cat"/>
</dbReference>
<feature type="active site" description="Proton donor" evidence="5">
    <location>
        <position position="339"/>
    </location>
</feature>
<evidence type="ECO:0000259" key="7">
    <source>
        <dbReference type="Pfam" id="PF00728"/>
    </source>
</evidence>
<dbReference type="InterPro" id="IPR052764">
    <property type="entry name" value="GH20_Enzymes"/>
</dbReference>
<evidence type="ECO:0000256" key="4">
    <source>
        <dbReference type="ARBA" id="ARBA00022801"/>
    </source>
</evidence>
<proteinExistence type="inferred from homology"/>
<sequence length="713" mass="79773">MRLVILPFLALSFLGVEAYNALPPVPWRYSIGTFKFSTRRPPTIYLQTSAADVRDTDGLTLIPPSARGFAETFAGDLKDMFHVDVKVECVSFGSKRDDRAPAIYLGIDGERGRYTYESGVETSEGYTIDVAEGSVTILELMLVRGIVGVRQGSGRDEIIELKTGRAVDSPAYPTRGFLLDAGRKWYSADACCSRLCFLKDLCTYASFFKFSEFHYHASDNYPLNRGHNTTWQDIYSQFSLLPDNPDLYPLVPRHNESHTRAEFESMQKHCASRGITIIPEIEAPGHALAITKWKPELALANKKDLLNLTHPDTIPTVKAIWSEFLPWFQTKEVHIGADEYDSDLADVYIHFVNTMSEFISATTGKKVRIWGTYEPSNASEISKSIISQHWQYGQSDPVQLEKDGYEIVNSEDWWAYTGLKNDHTPILPAPYPQYFNNTRVLNFGGVSGWQWEPSLYNPFNTTTEWQVPVESKRNKGAIMATWNDNGPDATTQLEAYYCIRDGIPVVGARSWSGRRGPEINLGTLEISKSILTNGAPSQNLDRRLGRGYKPGDLLFEWPAGTGVRSTSKSKGMNYTMQITYTSPFTLSSAHDAVSLTLTPNSTLIFTADGFEYPLRSVSESAYDPGHPGRIWSNDTTSTHVPVSLPSAATITIQTDKIGGSRVWQNDRFLGRFEVFVFGGRNTLFSWSQMAFVAPVEQVRGGVGEVKIWEGLMR</sequence>
<dbReference type="OrthoDB" id="428480at2759"/>
<reference evidence="8 9" key="1">
    <citation type="journal article" date="2018" name="Nat. Ecol. Evol.">
        <title>Pezizomycetes genomes reveal the molecular basis of ectomycorrhizal truffle lifestyle.</title>
        <authorList>
            <person name="Murat C."/>
            <person name="Payen T."/>
            <person name="Noel B."/>
            <person name="Kuo A."/>
            <person name="Morin E."/>
            <person name="Chen J."/>
            <person name="Kohler A."/>
            <person name="Krizsan K."/>
            <person name="Balestrini R."/>
            <person name="Da Silva C."/>
            <person name="Montanini B."/>
            <person name="Hainaut M."/>
            <person name="Levati E."/>
            <person name="Barry K.W."/>
            <person name="Belfiori B."/>
            <person name="Cichocki N."/>
            <person name="Clum A."/>
            <person name="Dockter R.B."/>
            <person name="Fauchery L."/>
            <person name="Guy J."/>
            <person name="Iotti M."/>
            <person name="Le Tacon F."/>
            <person name="Lindquist E.A."/>
            <person name="Lipzen A."/>
            <person name="Malagnac F."/>
            <person name="Mello A."/>
            <person name="Molinier V."/>
            <person name="Miyauchi S."/>
            <person name="Poulain J."/>
            <person name="Riccioni C."/>
            <person name="Rubini A."/>
            <person name="Sitrit Y."/>
            <person name="Splivallo R."/>
            <person name="Traeger S."/>
            <person name="Wang M."/>
            <person name="Zifcakova L."/>
            <person name="Wipf D."/>
            <person name="Zambonelli A."/>
            <person name="Paolocci F."/>
            <person name="Nowrousian M."/>
            <person name="Ottonello S."/>
            <person name="Baldrian P."/>
            <person name="Spatafora J.W."/>
            <person name="Henrissat B."/>
            <person name="Nagy L.G."/>
            <person name="Aury J.M."/>
            <person name="Wincker P."/>
            <person name="Grigoriev I.V."/>
            <person name="Bonfante P."/>
            <person name="Martin F.M."/>
        </authorList>
    </citation>
    <scope>NUCLEOTIDE SEQUENCE [LARGE SCALE GENOMIC DNA]</scope>
    <source>
        <strain evidence="8 9">120613-1</strain>
    </source>
</reference>
<feature type="signal peptide" evidence="6">
    <location>
        <begin position="1"/>
        <end position="18"/>
    </location>
</feature>
<gene>
    <name evidence="8" type="ORF">L873DRAFT_1717304</name>
</gene>
<dbReference type="InterPro" id="IPR017853">
    <property type="entry name" value="GH"/>
</dbReference>
<evidence type="ECO:0000256" key="5">
    <source>
        <dbReference type="PIRSR" id="PIRSR625705-1"/>
    </source>
</evidence>
<dbReference type="AlphaFoldDB" id="A0A3N4IWJ2"/>
<dbReference type="PANTHER" id="PTHR43678">
    <property type="entry name" value="PUTATIVE (AFU_ORTHOLOGUE AFUA_2G00640)-RELATED"/>
    <property type="match status" value="1"/>
</dbReference>
<evidence type="ECO:0000313" key="8">
    <source>
        <dbReference type="EMBL" id="RPA90562.1"/>
    </source>
</evidence>
<dbReference type="InterPro" id="IPR025705">
    <property type="entry name" value="Beta_hexosaminidase_sua/sub"/>
</dbReference>
<name>A0A3N4IWJ2_9PEZI</name>
<keyword evidence="6" id="KW-0732">Signal</keyword>
<dbReference type="EC" id="3.2.1.52" evidence="3"/>
<keyword evidence="9" id="KW-1185">Reference proteome</keyword>
<dbReference type="CDD" id="cd06564">
    <property type="entry name" value="GH20_DspB_LnbB-like"/>
    <property type="match status" value="1"/>
</dbReference>